<dbReference type="GO" id="GO:0001003">
    <property type="term" value="F:RNA polymerase III type 2 promoter sequence-specific DNA binding"/>
    <property type="evidence" value="ECO:0007669"/>
    <property type="project" value="TreeGrafter"/>
</dbReference>
<sequence>MGVIKDGTITGFLPDNVSFAMHYPGYPSSTSRAIDTLGVSEVILKERGLPSEPLKLHFRPEDHRRPCNNLLLKISKKRTTQVQDAVISVACKSETLRNGQECTVPENALDAGNSANQPAVEGDTKFQLSADIVARVSEAYHFNGMVDYQHVLAVHAHAGKNKSRKRDRAELEPYSEKGAIVDVDQDDVMILVPPLFSPKDLPEKLVLKPSATVSAKKKQEAIVKQRWEFSHKLLKSENFVWGWMLNHGRISKLGSCDMIPCPTLY</sequence>
<dbReference type="InterPro" id="IPR040454">
    <property type="entry name" value="TF_IIIC_Tfc1/Sfc1"/>
</dbReference>
<evidence type="ECO:0000259" key="1">
    <source>
        <dbReference type="Pfam" id="PF17682"/>
    </source>
</evidence>
<dbReference type="GO" id="GO:0006384">
    <property type="term" value="P:transcription initiation at RNA polymerase III promoter"/>
    <property type="evidence" value="ECO:0007669"/>
    <property type="project" value="InterPro"/>
</dbReference>
<comment type="caution">
    <text evidence="2">The sequence shown here is derived from an EMBL/GenBank/DDBJ whole genome shotgun (WGS) entry which is preliminary data.</text>
</comment>
<dbReference type="GO" id="GO:0000127">
    <property type="term" value="C:transcription factor TFIIIC complex"/>
    <property type="evidence" value="ECO:0007669"/>
    <property type="project" value="InterPro"/>
</dbReference>
<dbReference type="AlphaFoldDB" id="A0A835M6C9"/>
<proteinExistence type="predicted"/>
<dbReference type="InterPro" id="IPR041499">
    <property type="entry name" value="Tfc1/Sfc1_N"/>
</dbReference>
<feature type="domain" description="Transcription factor IIIC subunit Tfc1/Sfc1 triple barrel" evidence="1">
    <location>
        <begin position="20"/>
        <end position="150"/>
    </location>
</feature>
<evidence type="ECO:0000313" key="3">
    <source>
        <dbReference type="Proteomes" id="UP000631114"/>
    </source>
</evidence>
<dbReference type="EMBL" id="JADFTS010000002">
    <property type="protein sequence ID" value="KAF9620905.1"/>
    <property type="molecule type" value="Genomic_DNA"/>
</dbReference>
<accession>A0A835M6C9</accession>
<name>A0A835M6C9_9MAGN</name>
<dbReference type="GO" id="GO:0001002">
    <property type="term" value="F:RNA polymerase III type 1 promoter sequence-specific DNA binding"/>
    <property type="evidence" value="ECO:0007669"/>
    <property type="project" value="TreeGrafter"/>
</dbReference>
<evidence type="ECO:0000313" key="2">
    <source>
        <dbReference type="EMBL" id="KAF9620905.1"/>
    </source>
</evidence>
<dbReference type="PANTHER" id="PTHR13230">
    <property type="entry name" value="GENERAL TRANSCRIPTION FACTOR IIIC, POLYPEPTIDE 5"/>
    <property type="match status" value="1"/>
</dbReference>
<dbReference type="Gene3D" id="3.30.200.160">
    <property type="entry name" value="TFIIIC, subcomplex tauA, subunit Sfc1, barrel domain"/>
    <property type="match status" value="1"/>
</dbReference>
<dbReference type="OrthoDB" id="5598268at2759"/>
<organism evidence="2 3">
    <name type="scientific">Coptis chinensis</name>
    <dbReference type="NCBI Taxonomy" id="261450"/>
    <lineage>
        <taxon>Eukaryota</taxon>
        <taxon>Viridiplantae</taxon>
        <taxon>Streptophyta</taxon>
        <taxon>Embryophyta</taxon>
        <taxon>Tracheophyta</taxon>
        <taxon>Spermatophyta</taxon>
        <taxon>Magnoliopsida</taxon>
        <taxon>Ranunculales</taxon>
        <taxon>Ranunculaceae</taxon>
        <taxon>Coptidoideae</taxon>
        <taxon>Coptis</taxon>
    </lineage>
</organism>
<protein>
    <recommendedName>
        <fullName evidence="1">Transcription factor IIIC subunit Tfc1/Sfc1 triple barrel domain-containing protein</fullName>
    </recommendedName>
</protein>
<dbReference type="InterPro" id="IPR042536">
    <property type="entry name" value="TFIIIC_tauA_Sfc1"/>
</dbReference>
<dbReference type="Pfam" id="PF17682">
    <property type="entry name" value="Tau95_N"/>
    <property type="match status" value="1"/>
</dbReference>
<reference evidence="2 3" key="1">
    <citation type="submission" date="2020-10" db="EMBL/GenBank/DDBJ databases">
        <title>The Coptis chinensis genome and diversification of protoberbering-type alkaloids.</title>
        <authorList>
            <person name="Wang B."/>
            <person name="Shu S."/>
            <person name="Song C."/>
            <person name="Liu Y."/>
        </authorList>
    </citation>
    <scope>NUCLEOTIDE SEQUENCE [LARGE SCALE GENOMIC DNA]</scope>
    <source>
        <strain evidence="2">HL-2020</strain>
        <tissue evidence="2">Leaf</tissue>
    </source>
</reference>
<dbReference type="PANTHER" id="PTHR13230:SF5">
    <property type="entry name" value="GENERAL TRANSCRIPTION FACTOR 3C POLYPEPTIDE 5"/>
    <property type="match status" value="1"/>
</dbReference>
<gene>
    <name evidence="2" type="ORF">IFM89_015302</name>
</gene>
<keyword evidence="3" id="KW-1185">Reference proteome</keyword>
<dbReference type="Proteomes" id="UP000631114">
    <property type="component" value="Unassembled WGS sequence"/>
</dbReference>